<organism evidence="2 3">
    <name type="scientific">Seriola lalandi dorsalis</name>
    <dbReference type="NCBI Taxonomy" id="1841481"/>
    <lineage>
        <taxon>Eukaryota</taxon>
        <taxon>Metazoa</taxon>
        <taxon>Chordata</taxon>
        <taxon>Craniata</taxon>
        <taxon>Vertebrata</taxon>
        <taxon>Euteleostomi</taxon>
        <taxon>Actinopterygii</taxon>
        <taxon>Neopterygii</taxon>
        <taxon>Teleostei</taxon>
        <taxon>Neoteleostei</taxon>
        <taxon>Acanthomorphata</taxon>
        <taxon>Carangaria</taxon>
        <taxon>Carangiformes</taxon>
        <taxon>Carangidae</taxon>
        <taxon>Seriola</taxon>
    </lineage>
</organism>
<reference evidence="2" key="1">
    <citation type="submission" date="2025-08" db="UniProtKB">
        <authorList>
            <consortium name="Ensembl"/>
        </authorList>
    </citation>
    <scope>IDENTIFICATION</scope>
</reference>
<dbReference type="Proteomes" id="UP000261360">
    <property type="component" value="Unplaced"/>
</dbReference>
<sequence length="99" mass="10603">MSSEETVVGSGEVDVLPLKLNDAFNPQRLLSTVKHGSGAVMVGAAIYWGSLGLMIALHDCITAKEYEAILQSKLSSSLIQNTSKSNDFANTSDKYLLVL</sequence>
<dbReference type="GO" id="GO:0003676">
    <property type="term" value="F:nucleic acid binding"/>
    <property type="evidence" value="ECO:0007669"/>
    <property type="project" value="InterPro"/>
</dbReference>
<keyword evidence="1" id="KW-0812">Transmembrane</keyword>
<name>A0A3B4WD43_SERLL</name>
<keyword evidence="3" id="KW-1185">Reference proteome</keyword>
<evidence type="ECO:0000313" key="3">
    <source>
        <dbReference type="Proteomes" id="UP000261360"/>
    </source>
</evidence>
<dbReference type="Ensembl" id="ENSSLDT00000001834.1">
    <property type="protein sequence ID" value="ENSSLDP00000001750.1"/>
    <property type="gene ID" value="ENSSLDG00000001441.1"/>
</dbReference>
<dbReference type="Gene3D" id="3.30.420.10">
    <property type="entry name" value="Ribonuclease H-like superfamily/Ribonuclease H"/>
    <property type="match status" value="1"/>
</dbReference>
<dbReference type="AlphaFoldDB" id="A0A3B4WD43"/>
<keyword evidence="1" id="KW-1133">Transmembrane helix</keyword>
<evidence type="ECO:0000313" key="2">
    <source>
        <dbReference type="Ensembl" id="ENSSLDP00000001750.1"/>
    </source>
</evidence>
<reference evidence="2" key="2">
    <citation type="submission" date="2025-09" db="UniProtKB">
        <authorList>
            <consortium name="Ensembl"/>
        </authorList>
    </citation>
    <scope>IDENTIFICATION</scope>
</reference>
<dbReference type="GeneTree" id="ENSGT00990000206006"/>
<dbReference type="InterPro" id="IPR036397">
    <property type="entry name" value="RNaseH_sf"/>
</dbReference>
<keyword evidence="1" id="KW-0472">Membrane</keyword>
<accession>A0A3B4WD43</accession>
<feature type="transmembrane region" description="Helical" evidence="1">
    <location>
        <begin position="38"/>
        <end position="57"/>
    </location>
</feature>
<protein>
    <submittedName>
        <fullName evidence="2">Uncharacterized protein</fullName>
    </submittedName>
</protein>
<evidence type="ECO:0000256" key="1">
    <source>
        <dbReference type="SAM" id="Phobius"/>
    </source>
</evidence>
<proteinExistence type="predicted"/>